<dbReference type="Pfam" id="PF08021">
    <property type="entry name" value="FAD_binding_9"/>
    <property type="match status" value="1"/>
</dbReference>
<dbReference type="InterPro" id="IPR039261">
    <property type="entry name" value="FNR_nucleotide-bd"/>
</dbReference>
<sequence length="302" mass="32985">MADVPVALIQVTDVRRITPRMARITFSGDGLDDFPTWPDQQLKLCFPKPGQTVPRLPDESTDGDVMRWYQAFLAIPEDERPWMRSYTVRSYDPDRQRITVDFVLHGTSATAAGAETGPATRWAASASVGDTLARYGPAAVYARPLPLDTADWLLLVGDETALPAIGSLVESLPPGARAMAYIEVADAAEEQHFTTLADVTVHWVHRDGLAAGHGDALLSAVREAAPFPSGSVFAWLAGEAGMVRGLRRHLVGERGMDKRQIDFTGYWRRKLTQDDAPTEEDLAEAEERIAAAEKAGMAEEKG</sequence>
<dbReference type="InterPro" id="IPR007037">
    <property type="entry name" value="SIP_rossman_dom"/>
</dbReference>
<keyword evidence="3" id="KW-1185">Reference proteome</keyword>
<protein>
    <submittedName>
        <fullName evidence="2">Siderophore-interacting protein</fullName>
    </submittedName>
</protein>
<dbReference type="InterPro" id="IPR039374">
    <property type="entry name" value="SIP_fam"/>
</dbReference>
<evidence type="ECO:0000313" key="2">
    <source>
        <dbReference type="EMBL" id="UQA96883.1"/>
    </source>
</evidence>
<feature type="domain" description="FAD-binding FR-type" evidence="1">
    <location>
        <begin position="4"/>
        <end position="144"/>
    </location>
</feature>
<dbReference type="SUPFAM" id="SSF63380">
    <property type="entry name" value="Riboflavin synthase domain-like"/>
    <property type="match status" value="1"/>
</dbReference>
<reference evidence="2" key="1">
    <citation type="submission" date="2021-10" db="EMBL/GenBank/DDBJ databases">
        <title>Streptomyces nigrumlapis sp.nov.,an antimicrobial producing actinobacterium isolated from Black Gobi rocks.</title>
        <authorList>
            <person name="Wen Y."/>
            <person name="Zhang W."/>
            <person name="Liu X.G."/>
        </authorList>
    </citation>
    <scope>NUCLEOTIDE SEQUENCE</scope>
    <source>
        <strain evidence="2">ST13-2-2</strain>
    </source>
</reference>
<proteinExistence type="predicted"/>
<dbReference type="Gene3D" id="2.40.30.10">
    <property type="entry name" value="Translation factors"/>
    <property type="match status" value="1"/>
</dbReference>
<dbReference type="Gene3D" id="3.40.50.80">
    <property type="entry name" value="Nucleotide-binding domain of ferredoxin-NADP reductase (FNR) module"/>
    <property type="match status" value="1"/>
</dbReference>
<dbReference type="InterPro" id="IPR013113">
    <property type="entry name" value="SIP_FAD-bd"/>
</dbReference>
<dbReference type="EMBL" id="CP086322">
    <property type="protein sequence ID" value="UQA96883.1"/>
    <property type="molecule type" value="Genomic_DNA"/>
</dbReference>
<dbReference type="RefSeq" id="WP_248867802.1">
    <property type="nucleotide sequence ID" value="NZ_CP086322.1"/>
</dbReference>
<evidence type="ECO:0000313" key="3">
    <source>
        <dbReference type="Proteomes" id="UP000830115"/>
    </source>
</evidence>
<dbReference type="InterPro" id="IPR017927">
    <property type="entry name" value="FAD-bd_FR_type"/>
</dbReference>
<dbReference type="CDD" id="cd06193">
    <property type="entry name" value="siderophore_interacting"/>
    <property type="match status" value="1"/>
</dbReference>
<accession>A0ABY4MIG3</accession>
<dbReference type="Pfam" id="PF04954">
    <property type="entry name" value="SIP"/>
    <property type="match status" value="1"/>
</dbReference>
<evidence type="ECO:0000259" key="1">
    <source>
        <dbReference type="PROSITE" id="PS51384"/>
    </source>
</evidence>
<dbReference type="PANTHER" id="PTHR30157">
    <property type="entry name" value="FERRIC REDUCTASE, NADPH-DEPENDENT"/>
    <property type="match status" value="1"/>
</dbReference>
<organism evidence="2 3">
    <name type="scientific">Streptomyces halobius</name>
    <dbReference type="NCBI Taxonomy" id="2879846"/>
    <lineage>
        <taxon>Bacteria</taxon>
        <taxon>Bacillati</taxon>
        <taxon>Actinomycetota</taxon>
        <taxon>Actinomycetes</taxon>
        <taxon>Kitasatosporales</taxon>
        <taxon>Streptomycetaceae</taxon>
        <taxon>Streptomyces</taxon>
    </lineage>
</organism>
<dbReference type="PROSITE" id="PS51384">
    <property type="entry name" value="FAD_FR"/>
    <property type="match status" value="1"/>
</dbReference>
<gene>
    <name evidence="2" type="ORF">K9S39_37910</name>
</gene>
<dbReference type="InterPro" id="IPR017938">
    <property type="entry name" value="Riboflavin_synthase-like_b-brl"/>
</dbReference>
<dbReference type="Proteomes" id="UP000830115">
    <property type="component" value="Chromosome"/>
</dbReference>
<name>A0ABY4MIG3_9ACTN</name>
<dbReference type="PANTHER" id="PTHR30157:SF0">
    <property type="entry name" value="NADPH-DEPENDENT FERRIC-CHELATE REDUCTASE"/>
    <property type="match status" value="1"/>
</dbReference>